<evidence type="ECO:0000313" key="2">
    <source>
        <dbReference type="Proteomes" id="UP000703269"/>
    </source>
</evidence>
<name>A0A9P3G6M8_9APHY</name>
<comment type="caution">
    <text evidence="1">The sequence shown here is derived from an EMBL/GenBank/DDBJ whole genome shotgun (WGS) entry which is preliminary data.</text>
</comment>
<dbReference type="AlphaFoldDB" id="A0A9P3G6M8"/>
<organism evidence="1 2">
    <name type="scientific">Phanerochaete sordida</name>
    <dbReference type="NCBI Taxonomy" id="48140"/>
    <lineage>
        <taxon>Eukaryota</taxon>
        <taxon>Fungi</taxon>
        <taxon>Dikarya</taxon>
        <taxon>Basidiomycota</taxon>
        <taxon>Agaricomycotina</taxon>
        <taxon>Agaricomycetes</taxon>
        <taxon>Polyporales</taxon>
        <taxon>Phanerochaetaceae</taxon>
        <taxon>Phanerochaete</taxon>
    </lineage>
</organism>
<gene>
    <name evidence="1" type="ORF">PsYK624_048770</name>
</gene>
<dbReference type="Proteomes" id="UP000703269">
    <property type="component" value="Unassembled WGS sequence"/>
</dbReference>
<proteinExistence type="predicted"/>
<reference evidence="1 2" key="1">
    <citation type="submission" date="2021-08" db="EMBL/GenBank/DDBJ databases">
        <title>Draft Genome Sequence of Phanerochaete sordida strain YK-624.</title>
        <authorList>
            <person name="Mori T."/>
            <person name="Dohra H."/>
            <person name="Suzuki T."/>
            <person name="Kawagishi H."/>
            <person name="Hirai H."/>
        </authorList>
    </citation>
    <scope>NUCLEOTIDE SEQUENCE [LARGE SCALE GENOMIC DNA]</scope>
    <source>
        <strain evidence="1 2">YK-624</strain>
    </source>
</reference>
<protein>
    <submittedName>
        <fullName evidence="1">Uncharacterized protein</fullName>
    </submittedName>
</protein>
<keyword evidence="2" id="KW-1185">Reference proteome</keyword>
<sequence>MRGHVEGMRTQTRVRCDTVEAKGTAVRSRRRAARSALDAVMPRRYSEVSWRCAMLVGGHIRTARRDQQSPSHNYSS</sequence>
<accession>A0A9P3G6M8</accession>
<evidence type="ECO:0000313" key="1">
    <source>
        <dbReference type="EMBL" id="GJE88790.1"/>
    </source>
</evidence>
<dbReference type="EMBL" id="BPQB01000010">
    <property type="protein sequence ID" value="GJE88790.1"/>
    <property type="molecule type" value="Genomic_DNA"/>
</dbReference>